<dbReference type="Pfam" id="PF11743">
    <property type="entry name" value="DUF3301"/>
    <property type="match status" value="1"/>
</dbReference>
<dbReference type="AlphaFoldDB" id="A0A1H4VAK8"/>
<dbReference type="STRING" id="53406.SAMN05421553_1434"/>
<organism evidence="1 2">
    <name type="scientific">Pseudomonas anguilliseptica</name>
    <dbReference type="NCBI Taxonomy" id="53406"/>
    <lineage>
        <taxon>Bacteria</taxon>
        <taxon>Pseudomonadati</taxon>
        <taxon>Pseudomonadota</taxon>
        <taxon>Gammaproteobacteria</taxon>
        <taxon>Pseudomonadales</taxon>
        <taxon>Pseudomonadaceae</taxon>
        <taxon>Pseudomonas</taxon>
    </lineage>
</organism>
<proteinExistence type="predicted"/>
<accession>A0A1H4VAK8</accession>
<gene>
    <name evidence="1" type="ORF">SAMN05421553_1434</name>
</gene>
<evidence type="ECO:0000313" key="2">
    <source>
        <dbReference type="Proteomes" id="UP000242849"/>
    </source>
</evidence>
<name>A0A1H4VAK8_PSEAG</name>
<dbReference type="OrthoDB" id="5959530at2"/>
<dbReference type="Proteomes" id="UP000242849">
    <property type="component" value="Unassembled WGS sequence"/>
</dbReference>
<evidence type="ECO:0000313" key="1">
    <source>
        <dbReference type="EMBL" id="SEC77973.1"/>
    </source>
</evidence>
<reference evidence="2" key="1">
    <citation type="submission" date="2016-10" db="EMBL/GenBank/DDBJ databases">
        <authorList>
            <person name="Varghese N."/>
            <person name="Submissions S."/>
        </authorList>
    </citation>
    <scope>NUCLEOTIDE SEQUENCE [LARGE SCALE GENOMIC DNA]</scope>
    <source>
        <strain evidence="2">DSM 12111</strain>
    </source>
</reference>
<keyword evidence="2" id="KW-1185">Reference proteome</keyword>
<protein>
    <recommendedName>
        <fullName evidence="3">DUF3301 domain-containing protein</fullName>
    </recommendedName>
</protein>
<dbReference type="RefSeq" id="WP_090378467.1">
    <property type="nucleotide sequence ID" value="NZ_CP156749.1"/>
</dbReference>
<evidence type="ECO:0008006" key="3">
    <source>
        <dbReference type="Google" id="ProtNLM"/>
    </source>
</evidence>
<sequence length="134" mass="15282">MIDLFDVFLLMLFATACAWLWHAHGLRERALTLVQQHCAKADVELLDGNVALRRLALLPDARGRKRLARVYGFEFTVTGEQRHAGSIVMFGKQVGRIELAAHPFREPPADSAQVIEMEQWRSQRHLPDDSSPRH</sequence>
<dbReference type="InterPro" id="IPR021732">
    <property type="entry name" value="DUF3301"/>
</dbReference>
<dbReference type="EMBL" id="FNSC01000001">
    <property type="protein sequence ID" value="SEC77973.1"/>
    <property type="molecule type" value="Genomic_DNA"/>
</dbReference>